<gene>
    <name evidence="5 8" type="primary">rimI</name>
    <name evidence="8" type="ORF">CNE99_06940</name>
</gene>
<evidence type="ECO:0000256" key="4">
    <source>
        <dbReference type="ARBA" id="ARBA00023315"/>
    </source>
</evidence>
<dbReference type="InterPro" id="IPR050680">
    <property type="entry name" value="YpeA/RimI_acetyltransf"/>
</dbReference>
<proteinExistence type="inferred from homology"/>
<dbReference type="GO" id="GO:0005737">
    <property type="term" value="C:cytoplasm"/>
    <property type="evidence" value="ECO:0007669"/>
    <property type="project" value="UniProtKB-SubCell"/>
</dbReference>
<evidence type="ECO:0000256" key="3">
    <source>
        <dbReference type="ARBA" id="ARBA00022679"/>
    </source>
</evidence>
<accession>A0A2A5WPV5</accession>
<organism evidence="8 9">
    <name type="scientific">OM182 bacterium MED-G24</name>
    <dbReference type="NCBI Taxonomy" id="1986255"/>
    <lineage>
        <taxon>Bacteria</taxon>
        <taxon>Pseudomonadati</taxon>
        <taxon>Pseudomonadota</taxon>
        <taxon>Gammaproteobacteria</taxon>
        <taxon>OMG group</taxon>
        <taxon>OM182 clade</taxon>
    </lineage>
</organism>
<dbReference type="EMBL" id="NTKD01000036">
    <property type="protein sequence ID" value="PDH38492.1"/>
    <property type="molecule type" value="Genomic_DNA"/>
</dbReference>
<comment type="catalytic activity">
    <reaction evidence="5 6">
        <text>N-terminal L-alanyl-[ribosomal protein bS18] + acetyl-CoA = N-terminal N(alpha)-acetyl-L-alanyl-[ribosomal protein bS18] + CoA + H(+)</text>
        <dbReference type="Rhea" id="RHEA:43756"/>
        <dbReference type="Rhea" id="RHEA-COMP:10676"/>
        <dbReference type="Rhea" id="RHEA-COMP:10677"/>
        <dbReference type="ChEBI" id="CHEBI:15378"/>
        <dbReference type="ChEBI" id="CHEBI:57287"/>
        <dbReference type="ChEBI" id="CHEBI:57288"/>
        <dbReference type="ChEBI" id="CHEBI:64718"/>
        <dbReference type="ChEBI" id="CHEBI:83683"/>
        <dbReference type="EC" id="2.3.1.266"/>
    </reaction>
</comment>
<protein>
    <recommendedName>
        <fullName evidence="5 6">[Ribosomal protein bS18]-alanine N-acetyltransferase</fullName>
        <ecNumber evidence="5 6">2.3.1.266</ecNumber>
    </recommendedName>
</protein>
<dbReference type="Proteomes" id="UP000219327">
    <property type="component" value="Unassembled WGS sequence"/>
</dbReference>
<dbReference type="Gene3D" id="3.40.630.30">
    <property type="match status" value="1"/>
</dbReference>
<evidence type="ECO:0000313" key="8">
    <source>
        <dbReference type="EMBL" id="PDH38492.1"/>
    </source>
</evidence>
<feature type="domain" description="N-acetyltransferase" evidence="7">
    <location>
        <begin position="1"/>
        <end position="143"/>
    </location>
</feature>
<evidence type="ECO:0000313" key="9">
    <source>
        <dbReference type="Proteomes" id="UP000219327"/>
    </source>
</evidence>
<dbReference type="Pfam" id="PF00583">
    <property type="entry name" value="Acetyltransf_1"/>
    <property type="match status" value="1"/>
</dbReference>
<sequence>MRMQLADLSTVLSNEIQSYSHPWTEGIFRDCINGDYETWLVVFHGRNIGHGILSAAAGEAHLLNLCIAPQYQGHGHGRHLVLHMLQRAKLRGARSVFLEVRSSNLPAYKLYENLGFNEIGIRKDYYPAFSGREDALVLAMELATPLD</sequence>
<dbReference type="PROSITE" id="PS51186">
    <property type="entry name" value="GNAT"/>
    <property type="match status" value="1"/>
</dbReference>
<evidence type="ECO:0000256" key="5">
    <source>
        <dbReference type="HAMAP-Rule" id="MF_02210"/>
    </source>
</evidence>
<dbReference type="AlphaFoldDB" id="A0A2A5WPV5"/>
<dbReference type="CDD" id="cd04301">
    <property type="entry name" value="NAT_SF"/>
    <property type="match status" value="1"/>
</dbReference>
<comment type="subcellular location">
    <subcellularLocation>
        <location evidence="5 6">Cytoplasm</location>
    </subcellularLocation>
</comment>
<keyword evidence="3 5" id="KW-0808">Transferase</keyword>
<dbReference type="InterPro" id="IPR000182">
    <property type="entry name" value="GNAT_dom"/>
</dbReference>
<feature type="active site" description="Proton acceptor" evidence="5">
    <location>
        <position position="99"/>
    </location>
</feature>
<comment type="function">
    <text evidence="5 6">Acetylates the N-terminal alanine of ribosomal protein bS18.</text>
</comment>
<dbReference type="PANTHER" id="PTHR43420">
    <property type="entry name" value="ACETYLTRANSFERASE"/>
    <property type="match status" value="1"/>
</dbReference>
<dbReference type="PANTHER" id="PTHR43420:SF51">
    <property type="entry name" value="PEPTIDYL-LYSINE N-ACETYLTRANSFERASE YIAC"/>
    <property type="match status" value="1"/>
</dbReference>
<dbReference type="GO" id="GO:0008999">
    <property type="term" value="F:protein-N-terminal-alanine acetyltransferase activity"/>
    <property type="evidence" value="ECO:0007669"/>
    <property type="project" value="UniProtKB-UniRule"/>
</dbReference>
<dbReference type="SUPFAM" id="SSF55729">
    <property type="entry name" value="Acyl-CoA N-acyltransferases (Nat)"/>
    <property type="match status" value="1"/>
</dbReference>
<dbReference type="InterPro" id="IPR006464">
    <property type="entry name" value="AcTrfase_RimI/Ard1"/>
</dbReference>
<evidence type="ECO:0000256" key="6">
    <source>
        <dbReference type="RuleBase" id="RU363094"/>
    </source>
</evidence>
<comment type="similarity">
    <text evidence="1 5 6">Belongs to the acetyltransferase family. RimI subfamily.</text>
</comment>
<evidence type="ECO:0000259" key="7">
    <source>
        <dbReference type="PROSITE" id="PS51186"/>
    </source>
</evidence>
<dbReference type="InterPro" id="IPR043690">
    <property type="entry name" value="RimI"/>
</dbReference>
<keyword evidence="2 5" id="KW-0963">Cytoplasm</keyword>
<evidence type="ECO:0000256" key="1">
    <source>
        <dbReference type="ARBA" id="ARBA00005395"/>
    </source>
</evidence>
<feature type="binding site" evidence="5">
    <location>
        <position position="104"/>
    </location>
    <ligand>
        <name>acetyl-CoA</name>
        <dbReference type="ChEBI" id="CHEBI:57288"/>
    </ligand>
</feature>
<keyword evidence="4 5" id="KW-0012">Acyltransferase</keyword>
<dbReference type="HAMAP" id="MF_02210">
    <property type="entry name" value="RimI"/>
    <property type="match status" value="1"/>
</dbReference>
<comment type="caution">
    <text evidence="5">Lacks conserved residue(s) required for the propagation of feature annotation.</text>
</comment>
<feature type="active site" description="Proton donor" evidence="5">
    <location>
        <position position="111"/>
    </location>
</feature>
<dbReference type="NCBIfam" id="TIGR01575">
    <property type="entry name" value="rimI"/>
    <property type="match status" value="1"/>
</dbReference>
<comment type="caution">
    <text evidence="8">The sequence shown here is derived from an EMBL/GenBank/DDBJ whole genome shotgun (WGS) entry which is preliminary data.</text>
</comment>
<dbReference type="InterPro" id="IPR016181">
    <property type="entry name" value="Acyl_CoA_acyltransferase"/>
</dbReference>
<dbReference type="EC" id="2.3.1.266" evidence="5 6"/>
<reference evidence="8 9" key="1">
    <citation type="submission" date="2017-08" db="EMBL/GenBank/DDBJ databases">
        <title>Fine stratification of microbial communities through a metagenomic profile of the photic zone.</title>
        <authorList>
            <person name="Haro-Moreno J.M."/>
            <person name="Lopez-Perez M."/>
            <person name="De La Torre J."/>
            <person name="Picazo A."/>
            <person name="Camacho A."/>
            <person name="Rodriguez-Valera F."/>
        </authorList>
    </citation>
    <scope>NUCLEOTIDE SEQUENCE [LARGE SCALE GENOMIC DNA]</scope>
    <source>
        <strain evidence="8">MED-G24</strain>
    </source>
</reference>
<name>A0A2A5WPV5_9GAMM</name>
<evidence type="ECO:0000256" key="2">
    <source>
        <dbReference type="ARBA" id="ARBA00022490"/>
    </source>
</evidence>